<reference evidence="6" key="1">
    <citation type="submission" date="2021-01" db="EMBL/GenBank/DDBJ databases">
        <authorList>
            <person name="Kaushik A."/>
        </authorList>
    </citation>
    <scope>NUCLEOTIDE SEQUENCE</scope>
    <source>
        <strain evidence="6">AG1-1A</strain>
    </source>
</reference>
<dbReference type="Gene3D" id="1.10.510.10">
    <property type="entry name" value="Transferase(Phosphotransferase) domain 1"/>
    <property type="match status" value="1"/>
</dbReference>
<dbReference type="SUPFAM" id="SSF56112">
    <property type="entry name" value="Protein kinase-like (PK-like)"/>
    <property type="match status" value="1"/>
</dbReference>
<dbReference type="InterPro" id="IPR011990">
    <property type="entry name" value="TPR-like_helical_dom_sf"/>
</dbReference>
<evidence type="ECO:0000313" key="7">
    <source>
        <dbReference type="Proteomes" id="UP000663840"/>
    </source>
</evidence>
<dbReference type="SUPFAM" id="SSF48452">
    <property type="entry name" value="TPR-like"/>
    <property type="match status" value="1"/>
</dbReference>
<gene>
    <name evidence="6" type="ORF">RDB_LOCUS150664</name>
</gene>
<protein>
    <recommendedName>
        <fullName evidence="5">Protein kinase domain-containing protein</fullName>
    </recommendedName>
</protein>
<dbReference type="PROSITE" id="PS50011">
    <property type="entry name" value="PROTEIN_KINASE_DOM"/>
    <property type="match status" value="1"/>
</dbReference>
<dbReference type="Pfam" id="PF00069">
    <property type="entry name" value="Pkinase"/>
    <property type="match status" value="1"/>
</dbReference>
<dbReference type="PANTHER" id="PTHR44329:SF288">
    <property type="entry name" value="MITOGEN-ACTIVATED PROTEIN KINASE KINASE KINASE 20"/>
    <property type="match status" value="1"/>
</dbReference>
<dbReference type="InterPro" id="IPR011009">
    <property type="entry name" value="Kinase-like_dom_sf"/>
</dbReference>
<dbReference type="Proteomes" id="UP000663840">
    <property type="component" value="Unassembled WGS sequence"/>
</dbReference>
<name>A0A8H3H9H7_9AGAM</name>
<keyword evidence="3" id="KW-0418">Kinase</keyword>
<sequence length="612" mass="69199">MTFLRMQEYNLTGRVTIEQYSVNTDGSFSNIHKGVLTEDLRSDSFWSSIRIWSLSGQGQTQVVAIKAIRGGENMLPENRLRRKQNLANEANIWHNLEHFNVLPLLGYMEQVRETIFPSLVAPWCELGSLDRYIIGQSPRPADRISLMLQIMSAITYLHSHRIAHGDLKPGNIFLKSNYQVQLSDFGLSKIPFDAAGSRLPSSGTQNAGTLCYMGPEFFSENQNDRSPRDLPADIWALAWTFYMILTGFHPYSNPGMPGTLARIISFIRNHSVPLELSDIPSHDTPPENLVQLRSTTWPIMRECWNINPVHRPRADEVEQRLREAILLEHSQQFGGPMFDSQLPDETRPSVIGDGMRTTVKEALFLEMKGRKLRESNPNEARTTLVAAALGYHCHGHRDDAHTIQIQIGWILIDQQQFQAAQAHFEAVRGVANGDLIVACKRGLARTAVGFGNFDEATMQYGSALALCREGRFTDYEYMIIRETANAILGHPKNQGSPEENLRSRNMARELFKEALSLSMDPERTNLEYQVRVRCDLVQLERDAGNKSTAQSHALSAFRCALKTGQQNIAEEVYNYLLDSEVLSEAQYSAFYMELLELRPNNAHTSHGEIDCE</sequence>
<keyword evidence="1" id="KW-0808">Transferase</keyword>
<evidence type="ECO:0000313" key="6">
    <source>
        <dbReference type="EMBL" id="CAE6493254.1"/>
    </source>
</evidence>
<dbReference type="InterPro" id="IPR000719">
    <property type="entry name" value="Prot_kinase_dom"/>
</dbReference>
<dbReference type="AlphaFoldDB" id="A0A8H3H9H7"/>
<keyword evidence="4" id="KW-0067">ATP-binding</keyword>
<dbReference type="GO" id="GO:0004674">
    <property type="term" value="F:protein serine/threonine kinase activity"/>
    <property type="evidence" value="ECO:0007669"/>
    <property type="project" value="TreeGrafter"/>
</dbReference>
<evidence type="ECO:0000256" key="1">
    <source>
        <dbReference type="ARBA" id="ARBA00022679"/>
    </source>
</evidence>
<comment type="caution">
    <text evidence="6">The sequence shown here is derived from an EMBL/GenBank/DDBJ whole genome shotgun (WGS) entry which is preliminary data.</text>
</comment>
<dbReference type="GO" id="GO:0005524">
    <property type="term" value="F:ATP binding"/>
    <property type="evidence" value="ECO:0007669"/>
    <property type="project" value="UniProtKB-KW"/>
</dbReference>
<keyword evidence="2" id="KW-0547">Nucleotide-binding</keyword>
<evidence type="ECO:0000256" key="4">
    <source>
        <dbReference type="ARBA" id="ARBA00022840"/>
    </source>
</evidence>
<dbReference type="EMBL" id="CAJMWR010004289">
    <property type="protein sequence ID" value="CAE6493254.1"/>
    <property type="molecule type" value="Genomic_DNA"/>
</dbReference>
<accession>A0A8H3H9H7</accession>
<proteinExistence type="predicted"/>
<dbReference type="SMART" id="SM00220">
    <property type="entry name" value="S_TKc"/>
    <property type="match status" value="1"/>
</dbReference>
<evidence type="ECO:0000256" key="2">
    <source>
        <dbReference type="ARBA" id="ARBA00022741"/>
    </source>
</evidence>
<dbReference type="Gene3D" id="1.25.40.10">
    <property type="entry name" value="Tetratricopeptide repeat domain"/>
    <property type="match status" value="1"/>
</dbReference>
<dbReference type="PANTHER" id="PTHR44329">
    <property type="entry name" value="SERINE/THREONINE-PROTEIN KINASE TNNI3K-RELATED"/>
    <property type="match status" value="1"/>
</dbReference>
<feature type="domain" description="Protein kinase" evidence="5">
    <location>
        <begin position="17"/>
        <end position="326"/>
    </location>
</feature>
<evidence type="ECO:0000259" key="5">
    <source>
        <dbReference type="PROSITE" id="PS50011"/>
    </source>
</evidence>
<dbReference type="InterPro" id="IPR051681">
    <property type="entry name" value="Ser/Thr_Kinases-Pseudokinases"/>
</dbReference>
<evidence type="ECO:0000256" key="3">
    <source>
        <dbReference type="ARBA" id="ARBA00022777"/>
    </source>
</evidence>
<dbReference type="InterPro" id="IPR008271">
    <property type="entry name" value="Ser/Thr_kinase_AS"/>
</dbReference>
<organism evidence="6 7">
    <name type="scientific">Rhizoctonia solani</name>
    <dbReference type="NCBI Taxonomy" id="456999"/>
    <lineage>
        <taxon>Eukaryota</taxon>
        <taxon>Fungi</taxon>
        <taxon>Dikarya</taxon>
        <taxon>Basidiomycota</taxon>
        <taxon>Agaricomycotina</taxon>
        <taxon>Agaricomycetes</taxon>
        <taxon>Cantharellales</taxon>
        <taxon>Ceratobasidiaceae</taxon>
        <taxon>Rhizoctonia</taxon>
    </lineage>
</organism>
<dbReference type="PROSITE" id="PS00108">
    <property type="entry name" value="PROTEIN_KINASE_ST"/>
    <property type="match status" value="1"/>
</dbReference>